<name>A0A5S9BZJ1_9CAUD</name>
<accession>A0A5S9BZJ1</accession>
<evidence type="ECO:0000313" key="1">
    <source>
        <dbReference type="EMBL" id="BBI90980.1"/>
    </source>
</evidence>
<dbReference type="SUPFAM" id="SSF55144">
    <property type="entry name" value="LigT-like"/>
    <property type="match status" value="1"/>
</dbReference>
<protein>
    <recommendedName>
        <fullName evidence="3">2'-5' RNA ligase</fullName>
    </recommendedName>
</protein>
<dbReference type="InterPro" id="IPR009097">
    <property type="entry name" value="Cyclic_Pdiesterase"/>
</dbReference>
<dbReference type="EMBL" id="AP019525">
    <property type="protein sequence ID" value="BBI90980.1"/>
    <property type="molecule type" value="Genomic_DNA"/>
</dbReference>
<evidence type="ECO:0000313" key="2">
    <source>
        <dbReference type="Proteomes" id="UP000424080"/>
    </source>
</evidence>
<organism evidence="1 2">
    <name type="scientific">Tenacibaculum phage PTm5</name>
    <dbReference type="NCBI Taxonomy" id="2547426"/>
    <lineage>
        <taxon>Viruses</taxon>
        <taxon>Duplodnaviria</taxon>
        <taxon>Heunggongvirae</taxon>
        <taxon>Uroviricota</taxon>
        <taxon>Caudoviricetes</taxon>
        <taxon>Shirahamavirus</taxon>
        <taxon>Shirahamavirus PTm1</taxon>
    </lineage>
</organism>
<sequence>MKKVTYYFATQLKDVDNKFQEAQVSIPSTSLHFDDIDTHARGLETERHVTLYFSVTENDHISLVNLEAGLRHVVPQVDLDTEVEITDVFVFKTDKYEAIVAKTNNESLNEVNAKLVSHMMLYGIEPMRKEFKQHVTLGYVKVGESDKLIPQLKDKLVGTKFIVDVFKTARTDKAETYKTKVETELKFV</sequence>
<dbReference type="Gene3D" id="3.90.1140.10">
    <property type="entry name" value="Cyclic phosphodiesterase"/>
    <property type="match status" value="1"/>
</dbReference>
<reference evidence="1 2" key="1">
    <citation type="journal article" date="2019" name="Arch. Virol.">
        <title>A novel jumbo Tenacibaculum maritimum lytic phage with head-fiber-like appendages.</title>
        <authorList>
            <person name="Kawato Y."/>
            <person name="Istiqomah I."/>
            <person name="Gaafar A.Y."/>
            <person name="Hanaoka M."/>
            <person name="Ishimaru K."/>
            <person name="Yasuike M."/>
            <person name="Nishiki I."/>
            <person name="Nakamura Y."/>
            <person name="Fujiwara A."/>
            <person name="Nakai T."/>
        </authorList>
    </citation>
    <scope>NUCLEOTIDE SEQUENCE [LARGE SCALE GENOMIC DNA]</scope>
    <source>
        <strain evidence="1 2">PTm5</strain>
    </source>
</reference>
<proteinExistence type="predicted"/>
<dbReference type="Proteomes" id="UP000424080">
    <property type="component" value="Segment"/>
</dbReference>
<evidence type="ECO:0008006" key="3">
    <source>
        <dbReference type="Google" id="ProtNLM"/>
    </source>
</evidence>